<keyword evidence="7" id="KW-0378">Hydrolase</keyword>
<evidence type="ECO:0000256" key="7">
    <source>
        <dbReference type="ARBA" id="ARBA00022801"/>
    </source>
</evidence>
<evidence type="ECO:0000256" key="10">
    <source>
        <dbReference type="ARBA" id="ARBA00035861"/>
    </source>
</evidence>
<dbReference type="InterPro" id="IPR022998">
    <property type="entry name" value="ThiamineP_synth_TenI"/>
</dbReference>
<keyword evidence="19" id="KW-1185">Reference proteome</keyword>
<dbReference type="CDD" id="cd03425">
    <property type="entry name" value="NUDIX_MutT_NudA_like"/>
    <property type="match status" value="1"/>
</dbReference>
<dbReference type="PANTHER" id="PTHR47707">
    <property type="entry name" value="8-OXO-DGTP DIPHOSPHATASE"/>
    <property type="match status" value="1"/>
</dbReference>
<dbReference type="PROSITE" id="PS00893">
    <property type="entry name" value="NUDIX_BOX"/>
    <property type="match status" value="1"/>
</dbReference>
<evidence type="ECO:0000256" key="5">
    <source>
        <dbReference type="ARBA" id="ARBA00022723"/>
    </source>
</evidence>
<evidence type="ECO:0000256" key="3">
    <source>
        <dbReference type="ARBA" id="ARBA00022457"/>
    </source>
</evidence>
<dbReference type="AlphaFoldDB" id="A0A1C3CWS8"/>
<dbReference type="Gene3D" id="3.90.79.10">
    <property type="entry name" value="Nucleoside Triphosphate Pyrophosphohydrolase"/>
    <property type="match status" value="1"/>
</dbReference>
<dbReference type="EC" id="3.6.1.55" evidence="12"/>
<sequence>MSKPNLHIAIAILLHRGQVLVGWRDAQQHQGNKHEFPGGKVEDGETALEACRREVYEEVGIGLKEWHAFDCIQHEYDDVIVNLHIFHASVADELLNEIQQPWTWFKRDQLLDLNFPKANKTMLQRLFWPHHIKISDDLTVLEHLAKNQLLYFRTEANAEQVIALSNTRIDDLPKLIVNIDVWQKLNSIQQQGVGTIHLKQSQLMQMRKGQLNTGHRYIAACHDLVSALHAQAIGCDAILLSPVLPTATHTDALPMGWEQFELIAQKMHIPVFALGGMTQEHLVEAQQHHAYGIAGLRFL</sequence>
<dbReference type="SUPFAM" id="SSF51391">
    <property type="entry name" value="Thiamin phosphate synthase"/>
    <property type="match status" value="1"/>
</dbReference>
<comment type="similarity">
    <text evidence="2">Belongs to the Nudix hydrolase family.</text>
</comment>
<dbReference type="RefSeq" id="WP_068887173.1">
    <property type="nucleotide sequence ID" value="NZ_CBCRUU010000002.1"/>
</dbReference>
<dbReference type="GO" id="GO:0035539">
    <property type="term" value="F:8-oxo-7,8-dihydrodeoxyguanosine triphosphate pyrophosphatase activity"/>
    <property type="evidence" value="ECO:0007669"/>
    <property type="project" value="UniProtKB-EC"/>
</dbReference>
<evidence type="ECO:0000256" key="16">
    <source>
        <dbReference type="ARBA" id="ARBA00042798"/>
    </source>
</evidence>
<evidence type="ECO:0000313" key="18">
    <source>
        <dbReference type="EMBL" id="ODA13139.1"/>
    </source>
</evidence>
<dbReference type="PROSITE" id="PS51462">
    <property type="entry name" value="NUDIX"/>
    <property type="match status" value="1"/>
</dbReference>
<organism evidence="18 19">
    <name type="scientific">Acinetobacter celticus</name>
    <dbReference type="NCBI Taxonomy" id="1891224"/>
    <lineage>
        <taxon>Bacteria</taxon>
        <taxon>Pseudomonadati</taxon>
        <taxon>Pseudomonadota</taxon>
        <taxon>Gammaproteobacteria</taxon>
        <taxon>Moraxellales</taxon>
        <taxon>Moraxellaceae</taxon>
        <taxon>Acinetobacter</taxon>
    </lineage>
</organism>
<comment type="catalytic activity">
    <reaction evidence="11">
        <text>8-oxo-GTP + H2O = 8-oxo-GMP + diphosphate + H(+)</text>
        <dbReference type="Rhea" id="RHEA:67616"/>
        <dbReference type="ChEBI" id="CHEBI:15377"/>
        <dbReference type="ChEBI" id="CHEBI:15378"/>
        <dbReference type="ChEBI" id="CHEBI:33019"/>
        <dbReference type="ChEBI" id="CHEBI:143553"/>
        <dbReference type="ChEBI" id="CHEBI:145694"/>
    </reaction>
</comment>
<feature type="domain" description="Nudix hydrolase" evidence="17">
    <location>
        <begin position="1"/>
        <end position="126"/>
    </location>
</feature>
<evidence type="ECO:0000256" key="13">
    <source>
        <dbReference type="ARBA" id="ARBA00040794"/>
    </source>
</evidence>
<dbReference type="Proteomes" id="UP000186553">
    <property type="component" value="Unassembled WGS sequence"/>
</dbReference>
<keyword evidence="6" id="KW-0227">DNA damage</keyword>
<dbReference type="InterPro" id="IPR015797">
    <property type="entry name" value="NUDIX_hydrolase-like_dom_sf"/>
</dbReference>
<evidence type="ECO:0000256" key="2">
    <source>
        <dbReference type="ARBA" id="ARBA00005582"/>
    </source>
</evidence>
<keyword evidence="3" id="KW-0515">Mutator protein</keyword>
<keyword evidence="4" id="KW-0235">DNA replication</keyword>
<dbReference type="Pfam" id="PF14815">
    <property type="entry name" value="NUDIX_4"/>
    <property type="match status" value="1"/>
</dbReference>
<accession>A0A1C3CWS8</accession>
<evidence type="ECO:0000259" key="17">
    <source>
        <dbReference type="PROSITE" id="PS51462"/>
    </source>
</evidence>
<dbReference type="SUPFAM" id="SSF55811">
    <property type="entry name" value="Nudix"/>
    <property type="match status" value="1"/>
</dbReference>
<dbReference type="InterPro" id="IPR047127">
    <property type="entry name" value="MutT-like"/>
</dbReference>
<dbReference type="PRINTS" id="PR00502">
    <property type="entry name" value="NUDIXFAMILY"/>
</dbReference>
<evidence type="ECO:0000256" key="9">
    <source>
        <dbReference type="ARBA" id="ARBA00023204"/>
    </source>
</evidence>
<evidence type="ECO:0000256" key="1">
    <source>
        <dbReference type="ARBA" id="ARBA00001946"/>
    </source>
</evidence>
<evidence type="ECO:0000313" key="19">
    <source>
        <dbReference type="Proteomes" id="UP000186553"/>
    </source>
</evidence>
<dbReference type="OrthoDB" id="9810648at2"/>
<name>A0A1C3CWS8_9GAMM</name>
<keyword evidence="5" id="KW-0479">Metal-binding</keyword>
<evidence type="ECO:0000256" key="15">
    <source>
        <dbReference type="ARBA" id="ARBA00041979"/>
    </source>
</evidence>
<evidence type="ECO:0000256" key="12">
    <source>
        <dbReference type="ARBA" id="ARBA00038905"/>
    </source>
</evidence>
<evidence type="ECO:0000256" key="8">
    <source>
        <dbReference type="ARBA" id="ARBA00022842"/>
    </source>
</evidence>
<comment type="cofactor">
    <cofactor evidence="1">
        <name>Mg(2+)</name>
        <dbReference type="ChEBI" id="CHEBI:18420"/>
    </cofactor>
</comment>
<dbReference type="InterPro" id="IPR020084">
    <property type="entry name" value="NUDIX_hydrolase_CS"/>
</dbReference>
<dbReference type="InterPro" id="IPR013785">
    <property type="entry name" value="Aldolase_TIM"/>
</dbReference>
<dbReference type="PANTHER" id="PTHR47707:SF1">
    <property type="entry name" value="NUDIX HYDROLASE FAMILY PROTEIN"/>
    <property type="match status" value="1"/>
</dbReference>
<dbReference type="GO" id="GO:0044716">
    <property type="term" value="F:8-oxo-GDP phosphatase activity"/>
    <property type="evidence" value="ECO:0007669"/>
    <property type="project" value="TreeGrafter"/>
</dbReference>
<gene>
    <name evidence="18" type="ORF">BBP83_06745</name>
</gene>
<dbReference type="CDD" id="cd00564">
    <property type="entry name" value="TMP_TenI"/>
    <property type="match status" value="1"/>
</dbReference>
<evidence type="ECO:0000256" key="4">
    <source>
        <dbReference type="ARBA" id="ARBA00022705"/>
    </source>
</evidence>
<reference evidence="18 19" key="1">
    <citation type="submission" date="2016-07" db="EMBL/GenBank/DDBJ databases">
        <title>Acinetobacter sp. ANC 4603.</title>
        <authorList>
            <person name="Radolfova-Krizova L."/>
            <person name="Nemec A."/>
        </authorList>
    </citation>
    <scope>NUCLEOTIDE SEQUENCE [LARGE SCALE GENOMIC DNA]</scope>
    <source>
        <strain evidence="18 19">ANC 4603</strain>
    </source>
</reference>
<dbReference type="InterPro" id="IPR036206">
    <property type="entry name" value="ThiamineP_synth_sf"/>
</dbReference>
<proteinExistence type="inferred from homology"/>
<keyword evidence="9" id="KW-0234">DNA repair</keyword>
<evidence type="ECO:0000256" key="14">
    <source>
        <dbReference type="ARBA" id="ARBA00041592"/>
    </source>
</evidence>
<dbReference type="Gene3D" id="3.20.20.70">
    <property type="entry name" value="Aldolase class I"/>
    <property type="match status" value="1"/>
</dbReference>
<dbReference type="InterPro" id="IPR000086">
    <property type="entry name" value="NUDIX_hydrolase_dom"/>
</dbReference>
<dbReference type="InterPro" id="IPR029119">
    <property type="entry name" value="MutY_C"/>
</dbReference>
<dbReference type="Pfam" id="PF02581">
    <property type="entry name" value="TMP-TENI"/>
    <property type="match status" value="1"/>
</dbReference>
<evidence type="ECO:0000256" key="11">
    <source>
        <dbReference type="ARBA" id="ARBA00036904"/>
    </source>
</evidence>
<evidence type="ECO:0000256" key="6">
    <source>
        <dbReference type="ARBA" id="ARBA00022763"/>
    </source>
</evidence>
<dbReference type="GO" id="GO:0044715">
    <property type="term" value="F:8-oxo-dGDP phosphatase activity"/>
    <property type="evidence" value="ECO:0007669"/>
    <property type="project" value="TreeGrafter"/>
</dbReference>
<dbReference type="InterPro" id="IPR020476">
    <property type="entry name" value="Nudix_hydrolase"/>
</dbReference>
<dbReference type="GO" id="GO:0006281">
    <property type="term" value="P:DNA repair"/>
    <property type="evidence" value="ECO:0007669"/>
    <property type="project" value="UniProtKB-KW"/>
</dbReference>
<dbReference type="GO" id="GO:0008413">
    <property type="term" value="F:8-oxo-7,8-dihydroguanosine triphosphate pyrophosphatase activity"/>
    <property type="evidence" value="ECO:0007669"/>
    <property type="project" value="TreeGrafter"/>
</dbReference>
<comment type="caution">
    <text evidence="18">The sequence shown here is derived from an EMBL/GenBank/DDBJ whole genome shotgun (WGS) entry which is preliminary data.</text>
</comment>
<protein>
    <recommendedName>
        <fullName evidence="13">8-oxo-dGTP diphosphatase</fullName>
        <ecNumber evidence="12">3.6.1.55</ecNumber>
    </recommendedName>
    <alternativeName>
        <fullName evidence="16">7,8-dihydro-8-oxoguanine-triphosphatase</fullName>
    </alternativeName>
    <alternativeName>
        <fullName evidence="15">Mutator protein MutT</fullName>
    </alternativeName>
    <alternativeName>
        <fullName evidence="14">dGTP pyrophosphohydrolase</fullName>
    </alternativeName>
</protein>
<dbReference type="STRING" id="1891224.BBP83_06745"/>
<comment type="catalytic activity">
    <reaction evidence="10">
        <text>8-oxo-dGTP + H2O = 8-oxo-dGMP + diphosphate + H(+)</text>
        <dbReference type="Rhea" id="RHEA:31575"/>
        <dbReference type="ChEBI" id="CHEBI:15377"/>
        <dbReference type="ChEBI" id="CHEBI:15378"/>
        <dbReference type="ChEBI" id="CHEBI:33019"/>
        <dbReference type="ChEBI" id="CHEBI:63224"/>
        <dbReference type="ChEBI" id="CHEBI:77896"/>
        <dbReference type="EC" id="3.6.1.55"/>
    </reaction>
</comment>
<dbReference type="EMBL" id="MBDL01000009">
    <property type="protein sequence ID" value="ODA13139.1"/>
    <property type="molecule type" value="Genomic_DNA"/>
</dbReference>
<dbReference type="GO" id="GO:0046872">
    <property type="term" value="F:metal ion binding"/>
    <property type="evidence" value="ECO:0007669"/>
    <property type="project" value="UniProtKB-KW"/>
</dbReference>
<dbReference type="GO" id="GO:0006260">
    <property type="term" value="P:DNA replication"/>
    <property type="evidence" value="ECO:0007669"/>
    <property type="project" value="UniProtKB-KW"/>
</dbReference>
<keyword evidence="8" id="KW-0460">Magnesium</keyword>
<dbReference type="GO" id="GO:0009228">
    <property type="term" value="P:thiamine biosynthetic process"/>
    <property type="evidence" value="ECO:0007669"/>
    <property type="project" value="UniProtKB-KW"/>
</dbReference>